<protein>
    <submittedName>
        <fullName evidence="3">Collagen alpha-1(III) chain-like</fullName>
    </submittedName>
</protein>
<keyword evidence="2" id="KW-1185">Reference proteome</keyword>
<feature type="region of interest" description="Disordered" evidence="1">
    <location>
        <begin position="346"/>
        <end position="371"/>
    </location>
</feature>
<feature type="region of interest" description="Disordered" evidence="1">
    <location>
        <begin position="280"/>
        <end position="304"/>
    </location>
</feature>
<name>A0A6J3HEI4_SAPAP</name>
<dbReference type="RefSeq" id="XP_032128302.1">
    <property type="nucleotide sequence ID" value="XM_032272411.1"/>
</dbReference>
<organism evidence="2 3">
    <name type="scientific">Sapajus apella</name>
    <name type="common">Brown-capped capuchin</name>
    <name type="synonym">Cebus apella</name>
    <dbReference type="NCBI Taxonomy" id="9515"/>
    <lineage>
        <taxon>Eukaryota</taxon>
        <taxon>Metazoa</taxon>
        <taxon>Chordata</taxon>
        <taxon>Craniata</taxon>
        <taxon>Vertebrata</taxon>
        <taxon>Euteleostomi</taxon>
        <taxon>Mammalia</taxon>
        <taxon>Eutheria</taxon>
        <taxon>Euarchontoglires</taxon>
        <taxon>Primates</taxon>
        <taxon>Haplorrhini</taxon>
        <taxon>Platyrrhini</taxon>
        <taxon>Cebidae</taxon>
        <taxon>Cebinae</taxon>
        <taxon>Sapajus</taxon>
    </lineage>
</organism>
<reference evidence="3" key="1">
    <citation type="submission" date="2025-08" db="UniProtKB">
        <authorList>
            <consortium name="RefSeq"/>
        </authorList>
    </citation>
    <scope>IDENTIFICATION</scope>
    <source>
        <tissue evidence="3">Blood</tissue>
    </source>
</reference>
<evidence type="ECO:0000256" key="1">
    <source>
        <dbReference type="SAM" id="MobiDB-lite"/>
    </source>
</evidence>
<proteinExistence type="predicted"/>
<feature type="region of interest" description="Disordered" evidence="1">
    <location>
        <begin position="125"/>
        <end position="259"/>
    </location>
</feature>
<evidence type="ECO:0000313" key="2">
    <source>
        <dbReference type="Proteomes" id="UP000504640"/>
    </source>
</evidence>
<accession>A0A6J3HEI4</accession>
<feature type="compositionally biased region" description="Low complexity" evidence="1">
    <location>
        <begin position="287"/>
        <end position="304"/>
    </location>
</feature>
<dbReference type="AlphaFoldDB" id="A0A6J3HEI4"/>
<gene>
    <name evidence="3" type="primary">LOC116546045</name>
</gene>
<feature type="compositionally biased region" description="Pro residues" evidence="1">
    <location>
        <begin position="206"/>
        <end position="223"/>
    </location>
</feature>
<dbReference type="GeneID" id="116546045"/>
<dbReference type="Proteomes" id="UP000504640">
    <property type="component" value="Unplaced"/>
</dbReference>
<sequence>MSTPTQPSLTTWILEQAVKIRGTFRTEPGLLYRLGLSGQRYFRSDSPKCVYACVSETHPAPLQPSYPPRRARSPSSGRQGGGIGLVFVFDAKEPSAEQGRLAMAGPLTRYANARCPPLCCLGTSQKQPGQGGLSGPALRPPGGAGAVPDCSGPQGPWLQPRGRARVTSPKGAAASREGRPRGWEPLQVQRRGGPAGACPQLLPGRQPDPSPPREPPPPSPGPGPSGAGGARRGSTCAPSRAGESPGEHVPRCAGGGESRGRLHCCCCCRRGRRCLFLPPAPSPPRPGRGAPRAELGRAGRSGRRAPQAAAAAAATVVAAAVRAGKLCPFVRSAPEAAGRQRCLLQRPDPGGKIPGETAHSALTPPHPHLLT</sequence>
<evidence type="ECO:0000313" key="3">
    <source>
        <dbReference type="RefSeq" id="XP_032128302.1"/>
    </source>
</evidence>